<dbReference type="RefSeq" id="WP_345369362.1">
    <property type="nucleotide sequence ID" value="NZ_BAABJX010000016.1"/>
</dbReference>
<protein>
    <submittedName>
        <fullName evidence="2">Uncharacterized protein</fullName>
    </submittedName>
</protein>
<evidence type="ECO:0000256" key="1">
    <source>
        <dbReference type="SAM" id="MobiDB-lite"/>
    </source>
</evidence>
<accession>A0ABP9D3I8</accession>
<keyword evidence="3" id="KW-1185">Reference proteome</keyword>
<evidence type="ECO:0000313" key="3">
    <source>
        <dbReference type="Proteomes" id="UP001500298"/>
    </source>
</evidence>
<evidence type="ECO:0000313" key="2">
    <source>
        <dbReference type="EMBL" id="GAA4825694.1"/>
    </source>
</evidence>
<dbReference type="EMBL" id="BAABJX010000016">
    <property type="protein sequence ID" value="GAA4825694.1"/>
    <property type="molecule type" value="Genomic_DNA"/>
</dbReference>
<name>A0ABP9D3I8_9BACT</name>
<feature type="region of interest" description="Disordered" evidence="1">
    <location>
        <begin position="22"/>
        <end position="46"/>
    </location>
</feature>
<gene>
    <name evidence="2" type="ORF">GCM10023331_07790</name>
</gene>
<dbReference type="Proteomes" id="UP001500298">
    <property type="component" value="Unassembled WGS sequence"/>
</dbReference>
<reference evidence="3" key="1">
    <citation type="journal article" date="2019" name="Int. J. Syst. Evol. Microbiol.">
        <title>The Global Catalogue of Microorganisms (GCM) 10K type strain sequencing project: providing services to taxonomists for standard genome sequencing and annotation.</title>
        <authorList>
            <consortium name="The Broad Institute Genomics Platform"/>
            <consortium name="The Broad Institute Genome Sequencing Center for Infectious Disease"/>
            <person name="Wu L."/>
            <person name="Ma J."/>
        </authorList>
    </citation>
    <scope>NUCLEOTIDE SEQUENCE [LARGE SCALE GENOMIC DNA]</scope>
    <source>
        <strain evidence="3">JCM 18326</strain>
    </source>
</reference>
<organism evidence="2 3">
    <name type="scientific">Algivirga pacifica</name>
    <dbReference type="NCBI Taxonomy" id="1162670"/>
    <lineage>
        <taxon>Bacteria</taxon>
        <taxon>Pseudomonadati</taxon>
        <taxon>Bacteroidota</taxon>
        <taxon>Cytophagia</taxon>
        <taxon>Cytophagales</taxon>
        <taxon>Flammeovirgaceae</taxon>
        <taxon>Algivirga</taxon>
    </lineage>
</organism>
<sequence>MSFDKERIGVGRFLTYLNMEEGGRRKEEGGRRKEEGGRRKEEGGRRKEEGINNFWRIILIFHPLSFFLQPFENSTSL</sequence>
<comment type="caution">
    <text evidence="2">The sequence shown here is derived from an EMBL/GenBank/DDBJ whole genome shotgun (WGS) entry which is preliminary data.</text>
</comment>
<proteinExistence type="predicted"/>